<keyword evidence="2" id="KW-1185">Reference proteome</keyword>
<accession>A0ABT0L7I0</accession>
<reference evidence="1 2" key="1">
    <citation type="submission" date="2022-01" db="EMBL/GenBank/DDBJ databases">
        <title>Whole genome-based taxonomy of the Shewanellaceae.</title>
        <authorList>
            <person name="Martin-Rodriguez A.J."/>
        </authorList>
    </citation>
    <scope>NUCLEOTIDE SEQUENCE [LARGE SCALE GENOMIC DNA]</scope>
    <source>
        <strain evidence="1 2">DSM 17177</strain>
    </source>
</reference>
<gene>
    <name evidence="1" type="ORF">L2764_02220</name>
</gene>
<evidence type="ECO:0000313" key="2">
    <source>
        <dbReference type="Proteomes" id="UP001203423"/>
    </source>
</evidence>
<dbReference type="EMBL" id="JAKIKS010000004">
    <property type="protein sequence ID" value="MCL1123327.1"/>
    <property type="molecule type" value="Genomic_DNA"/>
</dbReference>
<name>A0ABT0L7I0_9GAMM</name>
<dbReference type="Proteomes" id="UP001203423">
    <property type="component" value="Unassembled WGS sequence"/>
</dbReference>
<proteinExistence type="predicted"/>
<organism evidence="1 2">
    <name type="scientific">Shewanella surugensis</name>
    <dbReference type="NCBI Taxonomy" id="212020"/>
    <lineage>
        <taxon>Bacteria</taxon>
        <taxon>Pseudomonadati</taxon>
        <taxon>Pseudomonadota</taxon>
        <taxon>Gammaproteobacteria</taxon>
        <taxon>Alteromonadales</taxon>
        <taxon>Shewanellaceae</taxon>
        <taxon>Shewanella</taxon>
    </lineage>
</organism>
<sequence>MSGARDVAANAIDYIESLITEMLAGGHTDNEISLGRLLSSNQEIQVQLKSQLSEKIF</sequence>
<evidence type="ECO:0000313" key="1">
    <source>
        <dbReference type="EMBL" id="MCL1123327.1"/>
    </source>
</evidence>
<protein>
    <submittedName>
        <fullName evidence="1">Uncharacterized protein</fullName>
    </submittedName>
</protein>
<dbReference type="RefSeq" id="WP_248938610.1">
    <property type="nucleotide sequence ID" value="NZ_JAKIKS010000004.1"/>
</dbReference>
<comment type="caution">
    <text evidence="1">The sequence shown here is derived from an EMBL/GenBank/DDBJ whole genome shotgun (WGS) entry which is preliminary data.</text>
</comment>